<name>A0A078S0H5_BACUN</name>
<sequence length="38" mass="4546">MELGDYYAAYIAMKERKKDWTAYLSRLQDSLVKRMDEG</sequence>
<dbReference type="Pfam" id="PF09357">
    <property type="entry name" value="RteC"/>
    <property type="match status" value="1"/>
</dbReference>
<proteinExistence type="predicted"/>
<accession>A0A078S0H5</accession>
<dbReference type="InterPro" id="IPR018534">
    <property type="entry name" value="Tet_reg_excision_RteC"/>
</dbReference>
<gene>
    <name evidence="1" type="ORF">M094_0803</name>
</gene>
<comment type="caution">
    <text evidence="1">The sequence shown here is derived from an EMBL/GenBank/DDBJ whole genome shotgun (WGS) entry which is preliminary data.</text>
</comment>
<protein>
    <submittedName>
        <fullName evidence="1">RteC family protein</fullName>
    </submittedName>
</protein>
<dbReference type="EMBL" id="JNHN01000171">
    <property type="protein sequence ID" value="KDS51105.1"/>
    <property type="molecule type" value="Genomic_DNA"/>
</dbReference>
<organism evidence="1 2">
    <name type="scientific">Bacteroides uniformis str. 3978 T3 ii</name>
    <dbReference type="NCBI Taxonomy" id="1339349"/>
    <lineage>
        <taxon>Bacteria</taxon>
        <taxon>Pseudomonadati</taxon>
        <taxon>Bacteroidota</taxon>
        <taxon>Bacteroidia</taxon>
        <taxon>Bacteroidales</taxon>
        <taxon>Bacteroidaceae</taxon>
        <taxon>Bacteroides</taxon>
    </lineage>
</organism>
<reference evidence="1 2" key="1">
    <citation type="submission" date="2014-04" db="EMBL/GenBank/DDBJ databases">
        <authorList>
            <person name="Sears C."/>
            <person name="Carroll K."/>
            <person name="Sack B.R."/>
            <person name="Qadri F."/>
            <person name="Myers L.L."/>
            <person name="Chung G.-T."/>
            <person name="Escheverria P."/>
            <person name="Fraser C.M."/>
            <person name="Sadzewicz L."/>
            <person name="Shefchek K.A."/>
            <person name="Tallon L."/>
            <person name="Das S.P."/>
            <person name="Daugherty S."/>
            <person name="Mongodin E.F."/>
        </authorList>
    </citation>
    <scope>NUCLEOTIDE SEQUENCE [LARGE SCALE GENOMIC DNA]</scope>
    <source>
        <strain evidence="1 2">3978 T3 ii</strain>
    </source>
</reference>
<dbReference type="Proteomes" id="UP000028013">
    <property type="component" value="Unassembled WGS sequence"/>
</dbReference>
<dbReference type="PATRIC" id="fig|1339349.3.peg.2044"/>
<dbReference type="AlphaFoldDB" id="A0A078S0H5"/>
<evidence type="ECO:0000313" key="1">
    <source>
        <dbReference type="EMBL" id="KDS51105.1"/>
    </source>
</evidence>
<evidence type="ECO:0000313" key="2">
    <source>
        <dbReference type="Proteomes" id="UP000028013"/>
    </source>
</evidence>